<evidence type="ECO:0000313" key="7">
    <source>
        <dbReference type="EMBL" id="HIS25259.1"/>
    </source>
</evidence>
<evidence type="ECO:0000256" key="2">
    <source>
        <dbReference type="ARBA" id="ARBA00022840"/>
    </source>
</evidence>
<accession>A0A9D1JIS2</accession>
<sequence length="284" mass="32004">MKIVVITGMSGAGKSTASKFFEDIGYYCIDNMPPELLLSVAEFIVRSDSLINKIAVAVDIRSGELFTKFKSGIQALKIHDVNVKVLFVDADDDTLVKRYKETRRRHPLDEEAFGSLVKAIEMERKITLEAKESADYYIDTTSLGTAEFKMKLKDLFADRESGMIVNVVSFGFKYGIPKDADLVFDVRCLPNPFYVQSLKYKTGLDDDVYDYVMSCKESNEVFDRMHSLISYMLPLYEQEGKAMLVIAFGCTGGKHRSVSFARRMAECLKSSGANVTVDHRHINL</sequence>
<dbReference type="PANTHER" id="PTHR30448:SF0">
    <property type="entry name" value="RNASE ADAPTER PROTEIN RAPZ"/>
    <property type="match status" value="1"/>
</dbReference>
<dbReference type="PANTHER" id="PTHR30448">
    <property type="entry name" value="RNASE ADAPTER PROTEIN RAPZ"/>
    <property type="match status" value="1"/>
</dbReference>
<proteinExistence type="inferred from homology"/>
<protein>
    <submittedName>
        <fullName evidence="7">RNase adapter RapZ</fullName>
    </submittedName>
</protein>
<comment type="caution">
    <text evidence="7">The sequence shown here is derived from an EMBL/GenBank/DDBJ whole genome shotgun (WGS) entry which is preliminary data.</text>
</comment>
<feature type="domain" description="RapZ-like N-terminal" evidence="5">
    <location>
        <begin position="1"/>
        <end position="157"/>
    </location>
</feature>
<reference evidence="7" key="2">
    <citation type="journal article" date="2021" name="PeerJ">
        <title>Extensive microbial diversity within the chicken gut microbiome revealed by metagenomics and culture.</title>
        <authorList>
            <person name="Gilroy R."/>
            <person name="Ravi A."/>
            <person name="Getino M."/>
            <person name="Pursley I."/>
            <person name="Horton D.L."/>
            <person name="Alikhan N.F."/>
            <person name="Baker D."/>
            <person name="Gharbi K."/>
            <person name="Hall N."/>
            <person name="Watson M."/>
            <person name="Adriaenssens E.M."/>
            <person name="Foster-Nyarko E."/>
            <person name="Jarju S."/>
            <person name="Secka A."/>
            <person name="Antonio M."/>
            <person name="Oren A."/>
            <person name="Chaudhuri R.R."/>
            <person name="La Ragione R."/>
            <person name="Hildebrand F."/>
            <person name="Pallen M.J."/>
        </authorList>
    </citation>
    <scope>NUCLEOTIDE SEQUENCE</scope>
    <source>
        <strain evidence="7">CHK157-1446</strain>
    </source>
</reference>
<dbReference type="HAMAP" id="MF_00636">
    <property type="entry name" value="RapZ_like"/>
    <property type="match status" value="1"/>
</dbReference>
<feature type="domain" description="RapZ C-terminal" evidence="6">
    <location>
        <begin position="163"/>
        <end position="282"/>
    </location>
</feature>
<dbReference type="EMBL" id="DVIR01000071">
    <property type="protein sequence ID" value="HIS25259.1"/>
    <property type="molecule type" value="Genomic_DNA"/>
</dbReference>
<dbReference type="InterPro" id="IPR053930">
    <property type="entry name" value="RapZ-like_N"/>
</dbReference>
<dbReference type="GO" id="GO:0005524">
    <property type="term" value="F:ATP binding"/>
    <property type="evidence" value="ECO:0007669"/>
    <property type="project" value="UniProtKB-UniRule"/>
</dbReference>
<dbReference type="PIRSF" id="PIRSF005052">
    <property type="entry name" value="P-loopkin"/>
    <property type="match status" value="1"/>
</dbReference>
<dbReference type="Gene3D" id="3.40.50.300">
    <property type="entry name" value="P-loop containing nucleotide triphosphate hydrolases"/>
    <property type="match status" value="1"/>
</dbReference>
<keyword evidence="2 4" id="KW-0067">ATP-binding</keyword>
<gene>
    <name evidence="7" type="primary">rapZ</name>
    <name evidence="7" type="ORF">IAD01_07675</name>
</gene>
<evidence type="ECO:0000256" key="3">
    <source>
        <dbReference type="ARBA" id="ARBA00023134"/>
    </source>
</evidence>
<evidence type="ECO:0000313" key="8">
    <source>
        <dbReference type="Proteomes" id="UP000823982"/>
    </source>
</evidence>
<organism evidence="7 8">
    <name type="scientific">Candidatus Faeciplasma gallinarum</name>
    <dbReference type="NCBI Taxonomy" id="2840799"/>
    <lineage>
        <taxon>Bacteria</taxon>
        <taxon>Bacillati</taxon>
        <taxon>Bacillota</taxon>
        <taxon>Clostridia</taxon>
        <taxon>Eubacteriales</taxon>
        <taxon>Oscillospiraceae</taxon>
        <taxon>Oscillospiraceae incertae sedis</taxon>
        <taxon>Candidatus Faeciplasma</taxon>
    </lineage>
</organism>
<evidence type="ECO:0000259" key="5">
    <source>
        <dbReference type="Pfam" id="PF03668"/>
    </source>
</evidence>
<dbReference type="SUPFAM" id="SSF52540">
    <property type="entry name" value="P-loop containing nucleoside triphosphate hydrolases"/>
    <property type="match status" value="1"/>
</dbReference>
<dbReference type="InterPro" id="IPR005337">
    <property type="entry name" value="RapZ-like"/>
</dbReference>
<name>A0A9D1JIS2_9FIRM</name>
<evidence type="ECO:0000256" key="4">
    <source>
        <dbReference type="HAMAP-Rule" id="MF_00636"/>
    </source>
</evidence>
<dbReference type="Pfam" id="PF03668">
    <property type="entry name" value="RapZ-like_N"/>
    <property type="match status" value="1"/>
</dbReference>
<dbReference type="NCBIfam" id="NF003828">
    <property type="entry name" value="PRK05416.1"/>
    <property type="match status" value="1"/>
</dbReference>
<keyword evidence="3 4" id="KW-0342">GTP-binding</keyword>
<feature type="binding site" evidence="4">
    <location>
        <begin position="59"/>
        <end position="62"/>
    </location>
    <ligand>
        <name>GTP</name>
        <dbReference type="ChEBI" id="CHEBI:37565"/>
    </ligand>
</feature>
<dbReference type="Proteomes" id="UP000823982">
    <property type="component" value="Unassembled WGS sequence"/>
</dbReference>
<evidence type="ECO:0000259" key="6">
    <source>
        <dbReference type="Pfam" id="PF22740"/>
    </source>
</evidence>
<evidence type="ECO:0000256" key="1">
    <source>
        <dbReference type="ARBA" id="ARBA00022741"/>
    </source>
</evidence>
<dbReference type="Pfam" id="PF22740">
    <property type="entry name" value="PapZ_C"/>
    <property type="match status" value="1"/>
</dbReference>
<dbReference type="InterPro" id="IPR027417">
    <property type="entry name" value="P-loop_NTPase"/>
</dbReference>
<feature type="binding site" evidence="4">
    <location>
        <begin position="8"/>
        <end position="15"/>
    </location>
    <ligand>
        <name>ATP</name>
        <dbReference type="ChEBI" id="CHEBI:30616"/>
    </ligand>
</feature>
<keyword evidence="1 4" id="KW-0547">Nucleotide-binding</keyword>
<dbReference type="InterPro" id="IPR053931">
    <property type="entry name" value="RapZ_C"/>
</dbReference>
<dbReference type="GO" id="GO:0005525">
    <property type="term" value="F:GTP binding"/>
    <property type="evidence" value="ECO:0007669"/>
    <property type="project" value="UniProtKB-UniRule"/>
</dbReference>
<dbReference type="AlphaFoldDB" id="A0A9D1JIS2"/>
<reference evidence="7" key="1">
    <citation type="submission" date="2020-10" db="EMBL/GenBank/DDBJ databases">
        <authorList>
            <person name="Gilroy R."/>
        </authorList>
    </citation>
    <scope>NUCLEOTIDE SEQUENCE</scope>
    <source>
        <strain evidence="7">CHK157-1446</strain>
    </source>
</reference>